<reference evidence="11" key="2">
    <citation type="submission" date="2025-08" db="UniProtKB">
        <authorList>
            <consortium name="Ensembl"/>
        </authorList>
    </citation>
    <scope>IDENTIFICATION</scope>
</reference>
<comment type="similarity">
    <text evidence="2">Belongs to the SRC/p160 nuclear receptor coactivator family.</text>
</comment>
<proteinExistence type="inferred from homology"/>
<dbReference type="CDD" id="cd18948">
    <property type="entry name" value="bHLH-PAS_NCoA1_SRC1"/>
    <property type="match status" value="1"/>
</dbReference>
<dbReference type="SMART" id="SM01151">
    <property type="entry name" value="DUF1518"/>
    <property type="match status" value="1"/>
</dbReference>
<evidence type="ECO:0000256" key="1">
    <source>
        <dbReference type="ARBA" id="ARBA00004123"/>
    </source>
</evidence>
<dbReference type="InterPro" id="IPR014920">
    <property type="entry name" value="Nuc_rcpt_coact_Ncoa-typ"/>
</dbReference>
<keyword evidence="12" id="KW-1185">Reference proteome</keyword>
<dbReference type="SMART" id="SM00353">
    <property type="entry name" value="HLH"/>
    <property type="match status" value="1"/>
</dbReference>
<comment type="subcellular location">
    <subcellularLocation>
        <location evidence="1">Nucleus</location>
    </subcellularLocation>
</comment>
<dbReference type="GO" id="GO:0046983">
    <property type="term" value="F:protein dimerization activity"/>
    <property type="evidence" value="ECO:0007669"/>
    <property type="project" value="InterPro"/>
</dbReference>
<dbReference type="InterPro" id="IPR009110">
    <property type="entry name" value="Nuc_rcpt_coact"/>
</dbReference>
<reference evidence="11" key="1">
    <citation type="submission" date="2021-04" db="EMBL/GenBank/DDBJ databases">
        <authorList>
            <consortium name="Wellcome Sanger Institute Data Sharing"/>
        </authorList>
    </citation>
    <scope>NUCLEOTIDE SEQUENCE [LARGE SCALE GENOMIC DNA]</scope>
</reference>
<dbReference type="CDD" id="cd00130">
    <property type="entry name" value="PAS"/>
    <property type="match status" value="1"/>
</dbReference>
<dbReference type="Pfam" id="PF23172">
    <property type="entry name" value="bHLH_NCOA"/>
    <property type="match status" value="1"/>
</dbReference>
<dbReference type="InterPro" id="IPR013767">
    <property type="entry name" value="PAS_fold"/>
</dbReference>
<dbReference type="Gene3D" id="4.10.280.10">
    <property type="entry name" value="Helix-loop-helix DNA-binding domain"/>
    <property type="match status" value="1"/>
</dbReference>
<feature type="region of interest" description="Disordered" evidence="8">
    <location>
        <begin position="1181"/>
        <end position="1224"/>
    </location>
</feature>
<dbReference type="Pfam" id="PF14598">
    <property type="entry name" value="PAS_11"/>
    <property type="match status" value="1"/>
</dbReference>
<feature type="domain" description="PAS" evidence="9">
    <location>
        <begin position="112"/>
        <end position="183"/>
    </location>
</feature>
<feature type="compositionally biased region" description="Polar residues" evidence="8">
    <location>
        <begin position="372"/>
        <end position="381"/>
    </location>
</feature>
<feature type="compositionally biased region" description="Low complexity" evidence="8">
    <location>
        <begin position="1193"/>
        <end position="1213"/>
    </location>
</feature>
<dbReference type="InterPro" id="IPR014935">
    <property type="entry name" value="SRC/p160_LXXLL"/>
</dbReference>
<keyword evidence="7" id="KW-0539">Nucleus</keyword>
<feature type="compositionally biased region" description="Low complexity" evidence="8">
    <location>
        <begin position="393"/>
        <end position="407"/>
    </location>
</feature>
<feature type="region of interest" description="Disordered" evidence="8">
    <location>
        <begin position="1"/>
        <end position="32"/>
    </location>
</feature>
<dbReference type="PROSITE" id="PS50112">
    <property type="entry name" value="PAS"/>
    <property type="match status" value="1"/>
</dbReference>
<dbReference type="Gene3D" id="6.10.140.410">
    <property type="match status" value="1"/>
</dbReference>
<dbReference type="InterPro" id="IPR056193">
    <property type="entry name" value="bHLH_NCOA1-3"/>
</dbReference>
<dbReference type="SUPFAM" id="SSF69125">
    <property type="entry name" value="Nuclear receptor coactivator interlocking domain"/>
    <property type="match status" value="1"/>
</dbReference>
<dbReference type="GO" id="GO:0045944">
    <property type="term" value="P:positive regulation of transcription by RNA polymerase II"/>
    <property type="evidence" value="ECO:0007669"/>
    <property type="project" value="TreeGrafter"/>
</dbReference>
<dbReference type="InterPro" id="IPR028819">
    <property type="entry name" value="NCOA1_bHLH"/>
</dbReference>
<accession>A0A665V364</accession>
<feature type="compositionally biased region" description="Polar residues" evidence="8">
    <location>
        <begin position="779"/>
        <end position="801"/>
    </location>
</feature>
<dbReference type="InterPro" id="IPR037077">
    <property type="entry name" value="Nuc_rcpt_coact_Ncoa_int_sf"/>
</dbReference>
<dbReference type="NCBIfam" id="TIGR00229">
    <property type="entry name" value="sensory_box"/>
    <property type="match status" value="1"/>
</dbReference>
<dbReference type="FunFam" id="3.30.450.20:FF:000007">
    <property type="entry name" value="Nuclear receptor coactivator"/>
    <property type="match status" value="1"/>
</dbReference>
<evidence type="ECO:0000256" key="2">
    <source>
        <dbReference type="ARBA" id="ARBA00009933"/>
    </source>
</evidence>
<dbReference type="InterPro" id="IPR010011">
    <property type="entry name" value="NCO_DUF1518"/>
</dbReference>
<dbReference type="FunFam" id="4.10.280.10:FF:000008">
    <property type="entry name" value="Nuclear receptor coactivator"/>
    <property type="match status" value="1"/>
</dbReference>
<evidence type="ECO:0000313" key="11">
    <source>
        <dbReference type="Ensembl" id="ENSENLP00000026054.1"/>
    </source>
</evidence>
<dbReference type="InterPro" id="IPR035965">
    <property type="entry name" value="PAS-like_dom_sf"/>
</dbReference>
<evidence type="ECO:0000256" key="5">
    <source>
        <dbReference type="ARBA" id="ARBA00023159"/>
    </source>
</evidence>
<feature type="compositionally biased region" description="Low complexity" evidence="8">
    <location>
        <begin position="1101"/>
        <end position="1117"/>
    </location>
</feature>
<keyword evidence="6" id="KW-0804">Transcription</keyword>
<protein>
    <submittedName>
        <fullName evidence="11">Nuclear receptor coactivator 1</fullName>
    </submittedName>
</protein>
<organism evidence="11 12">
    <name type="scientific">Echeneis naucrates</name>
    <name type="common">Live sharksucker</name>
    <dbReference type="NCBI Taxonomy" id="173247"/>
    <lineage>
        <taxon>Eukaryota</taxon>
        <taxon>Metazoa</taxon>
        <taxon>Chordata</taxon>
        <taxon>Craniata</taxon>
        <taxon>Vertebrata</taxon>
        <taxon>Euteleostomi</taxon>
        <taxon>Actinopterygii</taxon>
        <taxon>Neopterygii</taxon>
        <taxon>Teleostei</taxon>
        <taxon>Neoteleostei</taxon>
        <taxon>Acanthomorphata</taxon>
        <taxon>Carangaria</taxon>
        <taxon>Carangiformes</taxon>
        <taxon>Echeneidae</taxon>
        <taxon>Echeneis</taxon>
    </lineage>
</organism>
<feature type="compositionally biased region" description="Low complexity" evidence="8">
    <location>
        <begin position="450"/>
        <end position="464"/>
    </location>
</feature>
<dbReference type="GO" id="GO:0032870">
    <property type="term" value="P:cellular response to hormone stimulus"/>
    <property type="evidence" value="ECO:0007669"/>
    <property type="project" value="TreeGrafter"/>
</dbReference>
<dbReference type="InterPro" id="IPR000014">
    <property type="entry name" value="PAS"/>
</dbReference>
<dbReference type="PANTHER" id="PTHR10684:SF1">
    <property type="entry name" value="NUCLEAR RECEPTOR COACTIVATOR 1"/>
    <property type="match status" value="1"/>
</dbReference>
<reference evidence="11" key="3">
    <citation type="submission" date="2025-09" db="UniProtKB">
        <authorList>
            <consortium name="Ensembl"/>
        </authorList>
    </citation>
    <scope>IDENTIFICATION</scope>
</reference>
<dbReference type="GO" id="GO:0005634">
    <property type="term" value="C:nucleus"/>
    <property type="evidence" value="ECO:0007669"/>
    <property type="project" value="UniProtKB-SubCell"/>
</dbReference>
<gene>
    <name evidence="11" type="primary">ncoa1</name>
</gene>
<dbReference type="GO" id="GO:0016922">
    <property type="term" value="F:nuclear receptor binding"/>
    <property type="evidence" value="ECO:0007669"/>
    <property type="project" value="InterPro"/>
</dbReference>
<dbReference type="Pfam" id="PF08832">
    <property type="entry name" value="SRC-1"/>
    <property type="match status" value="1"/>
</dbReference>
<dbReference type="PANTHER" id="PTHR10684">
    <property type="entry name" value="NUCLEAR RECEPTOR COACTIVATOR"/>
    <property type="match status" value="1"/>
</dbReference>
<dbReference type="InterPro" id="IPR036638">
    <property type="entry name" value="HLH_DNA-bd_sf"/>
</dbReference>
<evidence type="ECO:0000256" key="7">
    <source>
        <dbReference type="ARBA" id="ARBA00023242"/>
    </source>
</evidence>
<feature type="region of interest" description="Disordered" evidence="8">
    <location>
        <begin position="1080"/>
        <end position="1141"/>
    </location>
</feature>
<keyword evidence="4" id="KW-0805">Transcription regulation</keyword>
<dbReference type="InParanoid" id="A0A665V364"/>
<dbReference type="OMA" id="SRTCPQQ"/>
<dbReference type="Proteomes" id="UP000472264">
    <property type="component" value="Chromosome 24"/>
</dbReference>
<dbReference type="Pfam" id="PF08815">
    <property type="entry name" value="Nuc_rec_co-act"/>
    <property type="match status" value="1"/>
</dbReference>
<feature type="compositionally biased region" description="Polar residues" evidence="8">
    <location>
        <begin position="1118"/>
        <end position="1133"/>
    </location>
</feature>
<name>A0A665V364_ECHNA</name>
<dbReference type="SMART" id="SM00091">
    <property type="entry name" value="PAS"/>
    <property type="match status" value="1"/>
</dbReference>
<dbReference type="GO" id="GO:0003713">
    <property type="term" value="F:transcription coactivator activity"/>
    <property type="evidence" value="ECO:0007669"/>
    <property type="project" value="InterPro"/>
</dbReference>
<evidence type="ECO:0000256" key="6">
    <source>
        <dbReference type="ARBA" id="ARBA00023163"/>
    </source>
</evidence>
<dbReference type="SUPFAM" id="SSF55785">
    <property type="entry name" value="PYP-like sensor domain (PAS domain)"/>
    <property type="match status" value="2"/>
</dbReference>
<dbReference type="InterPro" id="IPR011598">
    <property type="entry name" value="bHLH_dom"/>
</dbReference>
<keyword evidence="5" id="KW-0010">Activator</keyword>
<evidence type="ECO:0000256" key="3">
    <source>
        <dbReference type="ARBA" id="ARBA00022737"/>
    </source>
</evidence>
<feature type="compositionally biased region" description="Polar residues" evidence="8">
    <location>
        <begin position="418"/>
        <end position="449"/>
    </location>
</feature>
<feature type="region of interest" description="Disordered" evidence="8">
    <location>
        <begin position="633"/>
        <end position="658"/>
    </location>
</feature>
<evidence type="ECO:0000256" key="8">
    <source>
        <dbReference type="SAM" id="MobiDB-lite"/>
    </source>
</evidence>
<evidence type="ECO:0000256" key="4">
    <source>
        <dbReference type="ARBA" id="ARBA00023015"/>
    </source>
</evidence>
<dbReference type="InterPro" id="IPR017426">
    <property type="entry name" value="Nuclear_rcpt_coactivator"/>
</dbReference>
<feature type="domain" description="BHLH" evidence="10">
    <location>
        <begin position="23"/>
        <end position="80"/>
    </location>
</feature>
<evidence type="ECO:0000259" key="9">
    <source>
        <dbReference type="PROSITE" id="PS50112"/>
    </source>
</evidence>
<feature type="compositionally biased region" description="Low complexity" evidence="8">
    <location>
        <begin position="643"/>
        <end position="652"/>
    </location>
</feature>
<feature type="compositionally biased region" description="Low complexity" evidence="8">
    <location>
        <begin position="494"/>
        <end position="533"/>
    </location>
</feature>
<dbReference type="Ensembl" id="ENSENLT00000026873.1">
    <property type="protein sequence ID" value="ENSENLP00000026054.1"/>
    <property type="gene ID" value="ENSENLG00000011734.1"/>
</dbReference>
<feature type="compositionally biased region" description="Polar residues" evidence="8">
    <location>
        <begin position="534"/>
        <end position="549"/>
    </location>
</feature>
<dbReference type="Gene3D" id="3.30.450.20">
    <property type="entry name" value="PAS domain"/>
    <property type="match status" value="2"/>
</dbReference>
<feature type="region of interest" description="Disordered" evidence="8">
    <location>
        <begin position="779"/>
        <end position="823"/>
    </location>
</feature>
<dbReference type="Pfam" id="PF00989">
    <property type="entry name" value="PAS"/>
    <property type="match status" value="1"/>
</dbReference>
<evidence type="ECO:0000259" key="10">
    <source>
        <dbReference type="PROSITE" id="PS50888"/>
    </source>
</evidence>
<dbReference type="PROSITE" id="PS50888">
    <property type="entry name" value="BHLH"/>
    <property type="match status" value="1"/>
</dbReference>
<feature type="region of interest" description="Disordered" evidence="8">
    <location>
        <begin position="371"/>
        <end position="598"/>
    </location>
</feature>
<sequence>MSAVGESPLDPATLESRKRKGSPCDTSGQSLEKRRRELECRYIDELAELLSSNMSDITSLSVKPDKCHILKTTVDQIQQIKRREQEKAALLSPDDEVQKSDISSSSQGLVEKEALGPMLLEALDGFFFVVNREGRIVFVSENVTSYLGYTQEELMTSSVYSILHVGDHNEFVRNLLPKSLVNGVPWPQEPGRRNSHTFNCRMLKRPPDEVDSENLEARQQYEIMQCFTVSQPRAVQEDGDDLQSCLICIACRIPRTQTVSSESFITKQDPTGKIISIETSALRATGRPGWEDLVRKCIYAFFQPQGKDPSHAKKLLHEVMTHGSAISPLYHFTLNDGTPLSAQTRCKFCCPPNPDVQPFIMGIHTIDREHNTASSQENTNPSLPPTPGSLAQTPSRSPTLPPSSNSTQGSGLAPSGLHPNNSNASSHGHNLATPTGYLTPNRTCPPQVNSPSPLSSPLTATPTSFMSPRMPRASPGLGGSPRVPGNPFSPSTPGLHSPAGALSSGGSLNRQQSGGDSSSGASSGSTGSFSLSSPVLQRQASTPTGSLTRPPSAKPPEGGEGGGEDSVKATLPSASHIHCTSSPHPSNPVPVPQCPASHSTLTERHKILHRLLQDNSPNDASTIAEDGVHKNEIEIKKEPPASPALTTSAPKSSSREPQDHQLLRFLLDTDEKDLGDLPPPSALSLQTVRVKVEKRVSGEGVPCLGSAVAAGGATKPAGVTSNCLWNQNPHFTCSDFQHHIPLVVRLLSFSRLCVCVPGLSDGGPPSGCSLQSQSSFEFCSPPTQSQAQVQGQTDPFQTPKESSPFPEAEIINPFSSSTGTQHERIQSAARLGSNRPCALCVSRQCVPCTLDEVLGPPTTPEGRNDEKALLEQLVSFLSGTDESELAELDKALGIDKLVQGGCFDTLPQNFQTQQPTATPVSMDPKVPTYPSQFTPAPQAQFPPELATVGPQGLGFGAPRGTFPGGAAMGLRASVTRPQGMGAQLRLPPNQLRLQLQQRLQGPQQVTLMCLLASINQFPGGAQHVNLGIRQGIQQPQMPSQPPLNAQMLAQRQRELYSIQHRQRQLIQQKVMQMRQNMAGTPTGAVGPIGTARVPKGPPTTPQQQQQQQFNFPPGYNPMTGNPPTSPSHFSPMSTGPLDSKLSARVPLNNQTLMGGVQGQFSSTVNSTLQQGLFQQFGGTAMVQQDPSFPPEMSPTSPLLSPQNSTSQSSLLQQAPPPGYQSPEMKSWQQTGLVSNSLFGQTGQSAGQAFGQQGVYNNMSITVSMAGGSGGVGSLPPLGQPVVMSNSNLSNVGSVCSDQQVQQVQVFADVQCTVNLVGSDSYLNQGSIGAAAAQKGPGPQGTQNNQAQQKSLLQQLLTE</sequence>
<keyword evidence="3" id="KW-0677">Repeat</keyword>
<evidence type="ECO:0000313" key="12">
    <source>
        <dbReference type="Proteomes" id="UP000472264"/>
    </source>
</evidence>
<feature type="region of interest" description="Disordered" evidence="8">
    <location>
        <begin position="1329"/>
        <end position="1350"/>
    </location>
</feature>